<feature type="region of interest" description="Disordered" evidence="1">
    <location>
        <begin position="111"/>
        <end position="132"/>
    </location>
</feature>
<dbReference type="PANTHER" id="PTHR30634:SF14">
    <property type="match status" value="1"/>
</dbReference>
<dbReference type="InterPro" id="IPR043737">
    <property type="entry name" value="DUF5682"/>
</dbReference>
<dbReference type="Pfam" id="PF18934">
    <property type="entry name" value="DUF5682"/>
    <property type="match status" value="1"/>
</dbReference>
<name>A0A2A4FA08_9BURK</name>
<evidence type="ECO:0000256" key="1">
    <source>
        <dbReference type="SAM" id="MobiDB-lite"/>
    </source>
</evidence>
<dbReference type="GeneID" id="69006726"/>
<evidence type="ECO:0000313" key="3">
    <source>
        <dbReference type="Proteomes" id="UP000217994"/>
    </source>
</evidence>
<feature type="compositionally biased region" description="Basic and acidic residues" evidence="1">
    <location>
        <begin position="111"/>
        <end position="120"/>
    </location>
</feature>
<proteinExistence type="predicted"/>
<dbReference type="EMBL" id="MTZU01000058">
    <property type="protein sequence ID" value="PCE30633.1"/>
    <property type="molecule type" value="Genomic_DNA"/>
</dbReference>
<evidence type="ECO:0000313" key="2">
    <source>
        <dbReference type="EMBL" id="PCE30633.1"/>
    </source>
</evidence>
<reference evidence="2 3" key="1">
    <citation type="submission" date="2017-01" db="EMBL/GenBank/DDBJ databases">
        <title>Whole-Genome Shotgun Sequencing of Two beta-Proteobacterial Species in Search of the Bulgecin Biosynthetic Cluster.</title>
        <authorList>
            <person name="Horsman M.E."/>
            <person name="Marous D.R."/>
            <person name="Li R."/>
            <person name="Oliver R.A."/>
            <person name="Byun B."/>
            <person name="Emrich S.J."/>
            <person name="Boggess B."/>
            <person name="Townsend C.A."/>
            <person name="Mobashery S."/>
        </authorList>
    </citation>
    <scope>NUCLEOTIDE SEQUENCE [LARGE SCALE GENOMIC DNA]</scope>
    <source>
        <strain evidence="2 3">ATCC 31433</strain>
    </source>
</reference>
<dbReference type="RefSeq" id="WP_084910498.1">
    <property type="nucleotide sequence ID" value="NZ_CP020739.1"/>
</dbReference>
<dbReference type="Proteomes" id="UP000217994">
    <property type="component" value="Unassembled WGS sequence"/>
</dbReference>
<comment type="caution">
    <text evidence="2">The sequence shown here is derived from an EMBL/GenBank/DDBJ whole genome shotgun (WGS) entry which is preliminary data.</text>
</comment>
<dbReference type="PANTHER" id="PTHR30634">
    <property type="entry name" value="OUTER MEMBRANE LOLAB LIPOPROTEIN INSERTION APPARATUS"/>
    <property type="match status" value="1"/>
</dbReference>
<dbReference type="InterPro" id="IPR050458">
    <property type="entry name" value="LolB"/>
</dbReference>
<gene>
    <name evidence="2" type="ORF">BZL54_19890</name>
</gene>
<accession>A0A2A4FA08</accession>
<protein>
    <submittedName>
        <fullName evidence="2">Uncharacterized protein</fullName>
    </submittedName>
</protein>
<organism evidence="2 3">
    <name type="scientific">Burkholderia ubonensis subsp. mesacidophila</name>
    <dbReference type="NCBI Taxonomy" id="265293"/>
    <lineage>
        <taxon>Bacteria</taxon>
        <taxon>Pseudomonadati</taxon>
        <taxon>Pseudomonadota</taxon>
        <taxon>Betaproteobacteria</taxon>
        <taxon>Burkholderiales</taxon>
        <taxon>Burkholderiaceae</taxon>
        <taxon>Burkholderia</taxon>
        <taxon>Burkholderia cepacia complex</taxon>
    </lineage>
</organism>
<dbReference type="AlphaFoldDB" id="A0A2A4FA08"/>
<sequence>MAVRYYGIRHHGPGCARALQAALAAQQPDIVLLEGPPEADGIVAFAADAGMVPPVALLIYPNDAPRLGVFYPFAEFSPEWQAIRHACAQRIPLWFMDLPAMHGFAETLARENEAEPREAAPDDAGALDLADTKGDSANDADALVSWRMDPIGELSRAAGFDDHELWWEVEIEQRRDASELFAAIEEAMTALREHASAPELRDARREAHMRTRIREAQKRGYENIAVVCGAWHVPALVKPATVKDDAALLKGLPRTKVEATWVPWSDDRLAYASGYGAGVESPGWYRHLWQSPDRAGLRWVAEGARLMRDEGLDASSASVIETVRLADALAAMRDLPLPGLAEQREAMLTVLCHGQPEPLSIIRRKLEVGERLGAVPDSAAAAPLQRDLEAQQKRLRLKPTTEIKNLDLDLREDGGRERSLLLHRLGLIDVRWGTLLGDANRTGTFRESWQLRWNPEMVVALIGSSRYGNTIEDAATHKLCERAQAGAELPALTAMLDQAVLARLPKAVAVLLACVQTQAAVAADLTHLMAALPPLARVARYGDVRGTDGSALRPIVEGLVERIVVGLAAAARHVDESMAMALLGHMDEVQAALDTLDAAELLGDWLSCLVALTADDAVAPAVRGFALRQAFDRQRVDAEELARQAGLALAAATPPAESTGWLAGLLRGSGLLLLQQDALWRVIDGWLSGLDDQVFMERLPLLRRAFADFQPAERREMGSKVKHMDADAPPAASVSVDIDHERAARVLPVLAAILGN</sequence>